<dbReference type="InterPro" id="IPR002104">
    <property type="entry name" value="Integrase_catalytic"/>
</dbReference>
<dbReference type="InterPro" id="IPR010998">
    <property type="entry name" value="Integrase_recombinase_N"/>
</dbReference>
<dbReference type="InterPro" id="IPR050090">
    <property type="entry name" value="Tyrosine_recombinase_XerCD"/>
</dbReference>
<dbReference type="RefSeq" id="WP_193911730.1">
    <property type="nucleotide sequence ID" value="NZ_JADEXG010000084.1"/>
</dbReference>
<comment type="caution">
    <text evidence="8">The sequence shown here is derived from an EMBL/GenBank/DDBJ whole genome shotgun (WGS) entry which is preliminary data.</text>
</comment>
<evidence type="ECO:0000256" key="1">
    <source>
        <dbReference type="ARBA" id="ARBA00008857"/>
    </source>
</evidence>
<evidence type="ECO:0000259" key="6">
    <source>
        <dbReference type="PROSITE" id="PS51898"/>
    </source>
</evidence>
<dbReference type="NCBIfam" id="TIGR02249">
    <property type="entry name" value="integrase_gron"/>
    <property type="match status" value="1"/>
</dbReference>
<evidence type="ECO:0000313" key="9">
    <source>
        <dbReference type="Proteomes" id="UP000636505"/>
    </source>
</evidence>
<proteinExistence type="inferred from homology"/>
<accession>A0A8J7DEV8</accession>
<gene>
    <name evidence="8" type="ORF">IQ241_22915</name>
</gene>
<dbReference type="AlphaFoldDB" id="A0A8J7DEV8"/>
<dbReference type="GO" id="GO:0015074">
    <property type="term" value="P:DNA integration"/>
    <property type="evidence" value="ECO:0007669"/>
    <property type="project" value="UniProtKB-KW"/>
</dbReference>
<dbReference type="InterPro" id="IPR044068">
    <property type="entry name" value="CB"/>
</dbReference>
<dbReference type="Gene3D" id="1.10.443.10">
    <property type="entry name" value="Intergrase catalytic core"/>
    <property type="match status" value="1"/>
</dbReference>
<dbReference type="PROSITE" id="PS51900">
    <property type="entry name" value="CB"/>
    <property type="match status" value="1"/>
</dbReference>
<comment type="similarity">
    <text evidence="1">Belongs to the 'phage' integrase family.</text>
</comment>
<dbReference type="SUPFAM" id="SSF56349">
    <property type="entry name" value="DNA breaking-rejoining enzymes"/>
    <property type="match status" value="1"/>
</dbReference>
<dbReference type="InterPro" id="IPR011010">
    <property type="entry name" value="DNA_brk_join_enz"/>
</dbReference>
<dbReference type="GO" id="GO:0003677">
    <property type="term" value="F:DNA binding"/>
    <property type="evidence" value="ECO:0007669"/>
    <property type="project" value="UniProtKB-UniRule"/>
</dbReference>
<dbReference type="InterPro" id="IPR004107">
    <property type="entry name" value="Integrase_SAM-like_N"/>
</dbReference>
<keyword evidence="4" id="KW-0233">DNA recombination</keyword>
<organism evidence="8 9">
    <name type="scientific">Vasconcelosia minhoensis LEGE 07310</name>
    <dbReference type="NCBI Taxonomy" id="915328"/>
    <lineage>
        <taxon>Bacteria</taxon>
        <taxon>Bacillati</taxon>
        <taxon>Cyanobacteriota</taxon>
        <taxon>Cyanophyceae</taxon>
        <taxon>Nodosilineales</taxon>
        <taxon>Cymatolegaceae</taxon>
        <taxon>Vasconcelosia</taxon>
        <taxon>Vasconcelosia minhoensis</taxon>
    </lineage>
</organism>
<dbReference type="GO" id="GO:0006310">
    <property type="term" value="P:DNA recombination"/>
    <property type="evidence" value="ECO:0007669"/>
    <property type="project" value="UniProtKB-KW"/>
</dbReference>
<keyword evidence="9" id="KW-1185">Reference proteome</keyword>
<dbReference type="Proteomes" id="UP000636505">
    <property type="component" value="Unassembled WGS sequence"/>
</dbReference>
<evidence type="ECO:0000256" key="5">
    <source>
        <dbReference type="PROSITE-ProRule" id="PRU01248"/>
    </source>
</evidence>
<dbReference type="Pfam" id="PF13495">
    <property type="entry name" value="Phage_int_SAM_4"/>
    <property type="match status" value="1"/>
</dbReference>
<dbReference type="EMBL" id="JADEXG010000084">
    <property type="protein sequence ID" value="MBE9080108.1"/>
    <property type="molecule type" value="Genomic_DNA"/>
</dbReference>
<feature type="domain" description="Core-binding (CB)" evidence="7">
    <location>
        <begin position="5"/>
        <end position="88"/>
    </location>
</feature>
<reference evidence="8" key="1">
    <citation type="submission" date="2020-10" db="EMBL/GenBank/DDBJ databases">
        <authorList>
            <person name="Castelo-Branco R."/>
            <person name="Eusebio N."/>
            <person name="Adriana R."/>
            <person name="Vieira A."/>
            <person name="Brugerolle De Fraissinette N."/>
            <person name="Rezende De Castro R."/>
            <person name="Schneider M.P."/>
            <person name="Vasconcelos V."/>
            <person name="Leao P.N."/>
        </authorList>
    </citation>
    <scope>NUCLEOTIDE SEQUENCE</scope>
    <source>
        <strain evidence="8">LEGE 07310</strain>
    </source>
</reference>
<evidence type="ECO:0000256" key="4">
    <source>
        <dbReference type="ARBA" id="ARBA00023172"/>
    </source>
</evidence>
<dbReference type="PROSITE" id="PS51898">
    <property type="entry name" value="TYR_RECOMBINASE"/>
    <property type="match status" value="1"/>
</dbReference>
<name>A0A8J7DEV8_9CYAN</name>
<dbReference type="Pfam" id="PF00589">
    <property type="entry name" value="Phage_integrase"/>
    <property type="match status" value="1"/>
</dbReference>
<dbReference type="InterPro" id="IPR013762">
    <property type="entry name" value="Integrase-like_cat_sf"/>
</dbReference>
<evidence type="ECO:0000259" key="7">
    <source>
        <dbReference type="PROSITE" id="PS51900"/>
    </source>
</evidence>
<evidence type="ECO:0000256" key="2">
    <source>
        <dbReference type="ARBA" id="ARBA00022908"/>
    </source>
</evidence>
<evidence type="ECO:0000256" key="3">
    <source>
        <dbReference type="ARBA" id="ARBA00023125"/>
    </source>
</evidence>
<dbReference type="PANTHER" id="PTHR30349:SF64">
    <property type="entry name" value="PROPHAGE INTEGRASE INTD-RELATED"/>
    <property type="match status" value="1"/>
</dbReference>
<dbReference type="Gene3D" id="1.10.150.130">
    <property type="match status" value="1"/>
</dbReference>
<feature type="domain" description="Tyr recombinase" evidence="6">
    <location>
        <begin position="106"/>
        <end position="258"/>
    </location>
</feature>
<keyword evidence="2" id="KW-0229">DNA integration</keyword>
<dbReference type="PANTHER" id="PTHR30349">
    <property type="entry name" value="PHAGE INTEGRASE-RELATED"/>
    <property type="match status" value="1"/>
</dbReference>
<sequence length="258" mass="29699">MQAEPRPKTLLDQVRDAVRLKHYSSRTEQTYVQWIRRYILFHNKRHPSEMGVPEIEAFLTHLAVQEQVAASTQNQALSALLFLYRHVLQLPLNDRIDAIRAKPSRKLPTVLTPEEVRAVIQQMSGVHRLIVQLLYGSGLRLREAMQLRIKDLDFSQSQIIVRDAKGQESRVTMLPSSVQTALKENLQQVKRIHQQDLTQGYGAVTLPFALARKYPNANRQWVWQFVFPASSRCDVKTTMIYTHVLNRGGRGVRSPLDN</sequence>
<keyword evidence="3 5" id="KW-0238">DNA-binding</keyword>
<dbReference type="InterPro" id="IPR011946">
    <property type="entry name" value="Integrase_integron-type"/>
</dbReference>
<evidence type="ECO:0000313" key="8">
    <source>
        <dbReference type="EMBL" id="MBE9080108.1"/>
    </source>
</evidence>
<protein>
    <submittedName>
        <fullName evidence="8">Integron integrase</fullName>
    </submittedName>
</protein>